<evidence type="ECO:0000313" key="1">
    <source>
        <dbReference type="EMBL" id="KIM66617.1"/>
    </source>
</evidence>
<name>A0A0C3ANU3_9AGAM</name>
<dbReference type="AlphaFoldDB" id="A0A0C3ANU3"/>
<keyword evidence="2" id="KW-1185">Reference proteome</keyword>
<accession>A0A0C3ANU3</accession>
<dbReference type="HOGENOM" id="CLU_116558_0_0_1"/>
<dbReference type="EMBL" id="KN822016">
    <property type="protein sequence ID" value="KIM66617.1"/>
    <property type="molecule type" value="Genomic_DNA"/>
</dbReference>
<reference evidence="2" key="2">
    <citation type="submission" date="2015-01" db="EMBL/GenBank/DDBJ databases">
        <title>Evolutionary Origins and Diversification of the Mycorrhizal Mutualists.</title>
        <authorList>
            <consortium name="DOE Joint Genome Institute"/>
            <consortium name="Mycorrhizal Genomics Consortium"/>
            <person name="Kohler A."/>
            <person name="Kuo A."/>
            <person name="Nagy L.G."/>
            <person name="Floudas D."/>
            <person name="Copeland A."/>
            <person name="Barry K.W."/>
            <person name="Cichocki N."/>
            <person name="Veneault-Fourrey C."/>
            <person name="LaButti K."/>
            <person name="Lindquist E.A."/>
            <person name="Lipzen A."/>
            <person name="Lundell T."/>
            <person name="Morin E."/>
            <person name="Murat C."/>
            <person name="Riley R."/>
            <person name="Ohm R."/>
            <person name="Sun H."/>
            <person name="Tunlid A."/>
            <person name="Henrissat B."/>
            <person name="Grigoriev I.V."/>
            <person name="Hibbett D.S."/>
            <person name="Martin F."/>
        </authorList>
    </citation>
    <scope>NUCLEOTIDE SEQUENCE [LARGE SCALE GENOMIC DNA]</scope>
    <source>
        <strain evidence="2">Foug A</strain>
    </source>
</reference>
<reference evidence="1 2" key="1">
    <citation type="submission" date="2014-04" db="EMBL/GenBank/DDBJ databases">
        <authorList>
            <consortium name="DOE Joint Genome Institute"/>
            <person name="Kuo A."/>
            <person name="Kohler A."/>
            <person name="Nagy L.G."/>
            <person name="Floudas D."/>
            <person name="Copeland A."/>
            <person name="Barry K.W."/>
            <person name="Cichocki N."/>
            <person name="Veneault-Fourrey C."/>
            <person name="LaButti K."/>
            <person name="Lindquist E.A."/>
            <person name="Lipzen A."/>
            <person name="Lundell T."/>
            <person name="Morin E."/>
            <person name="Murat C."/>
            <person name="Sun H."/>
            <person name="Tunlid A."/>
            <person name="Henrissat B."/>
            <person name="Grigoriev I.V."/>
            <person name="Hibbett D.S."/>
            <person name="Martin F."/>
            <person name="Nordberg H.P."/>
            <person name="Cantor M.N."/>
            <person name="Hua S.X."/>
        </authorList>
    </citation>
    <scope>NUCLEOTIDE SEQUENCE [LARGE SCALE GENOMIC DNA]</scope>
    <source>
        <strain evidence="1 2">Foug A</strain>
    </source>
</reference>
<dbReference type="Proteomes" id="UP000053989">
    <property type="component" value="Unassembled WGS sequence"/>
</dbReference>
<protein>
    <submittedName>
        <fullName evidence="1">Uncharacterized protein</fullName>
    </submittedName>
</protein>
<proteinExistence type="predicted"/>
<feature type="non-terminal residue" evidence="1">
    <location>
        <position position="1"/>
    </location>
</feature>
<dbReference type="OrthoDB" id="2677435at2759"/>
<sequence>FTNNDLPMMFLKDRRWSKNVLPTLLLWLGDQPNIWSVPEEDLIHTLREITKVIFPKFTDLQDIHPNMPIFSLVSHLTLNITILTTDRTFAYDGMKSEDREKAFRLTFVFQLLANAHLCVCFGSVDVPALQLLVETNRARGAIALCVTVVRCFNYTDLRH</sequence>
<dbReference type="InParanoid" id="A0A0C3ANU3"/>
<gene>
    <name evidence="1" type="ORF">SCLCIDRAFT_110179</name>
</gene>
<evidence type="ECO:0000313" key="2">
    <source>
        <dbReference type="Proteomes" id="UP000053989"/>
    </source>
</evidence>
<organism evidence="1 2">
    <name type="scientific">Scleroderma citrinum Foug A</name>
    <dbReference type="NCBI Taxonomy" id="1036808"/>
    <lineage>
        <taxon>Eukaryota</taxon>
        <taxon>Fungi</taxon>
        <taxon>Dikarya</taxon>
        <taxon>Basidiomycota</taxon>
        <taxon>Agaricomycotina</taxon>
        <taxon>Agaricomycetes</taxon>
        <taxon>Agaricomycetidae</taxon>
        <taxon>Boletales</taxon>
        <taxon>Sclerodermatineae</taxon>
        <taxon>Sclerodermataceae</taxon>
        <taxon>Scleroderma</taxon>
    </lineage>
</organism>